<evidence type="ECO:0000256" key="5">
    <source>
        <dbReference type="ARBA" id="ARBA00047943"/>
    </source>
</evidence>
<reference evidence="8" key="3">
    <citation type="submission" date="2023-05" db="EMBL/GenBank/DDBJ databases">
        <authorList>
            <person name="Smith C.H."/>
        </authorList>
    </citation>
    <scope>NUCLEOTIDE SEQUENCE</scope>
    <source>
        <strain evidence="8">CHS0354</strain>
        <tissue evidence="8">Mantle</tissue>
    </source>
</reference>
<reference evidence="8" key="1">
    <citation type="journal article" date="2021" name="Genome Biol. Evol.">
        <title>A High-Quality Reference Genome for a Parasitic Bivalve with Doubly Uniparental Inheritance (Bivalvia: Unionida).</title>
        <authorList>
            <person name="Smith C.H."/>
        </authorList>
    </citation>
    <scope>NUCLEOTIDE SEQUENCE</scope>
    <source>
        <strain evidence="8">CHS0354</strain>
    </source>
</reference>
<dbReference type="EMBL" id="JAEAOA010002313">
    <property type="protein sequence ID" value="KAK3593160.1"/>
    <property type="molecule type" value="Genomic_DNA"/>
</dbReference>
<protein>
    <recommendedName>
        <fullName evidence="3">Arsenite methyltransferase</fullName>
        <ecNumber evidence="2">2.1.1.137</ecNumber>
    </recommendedName>
</protein>
<dbReference type="AlphaFoldDB" id="A0AAE0VY15"/>
<organism evidence="8 9">
    <name type="scientific">Potamilus streckersoni</name>
    <dbReference type="NCBI Taxonomy" id="2493646"/>
    <lineage>
        <taxon>Eukaryota</taxon>
        <taxon>Metazoa</taxon>
        <taxon>Spiralia</taxon>
        <taxon>Lophotrochozoa</taxon>
        <taxon>Mollusca</taxon>
        <taxon>Bivalvia</taxon>
        <taxon>Autobranchia</taxon>
        <taxon>Heteroconchia</taxon>
        <taxon>Palaeoheterodonta</taxon>
        <taxon>Unionida</taxon>
        <taxon>Unionoidea</taxon>
        <taxon>Unionidae</taxon>
        <taxon>Ambleminae</taxon>
        <taxon>Lampsilini</taxon>
        <taxon>Potamilus</taxon>
    </lineage>
</organism>
<dbReference type="InterPro" id="IPR029063">
    <property type="entry name" value="SAM-dependent_MTases_sf"/>
</dbReference>
<comment type="catalytic activity">
    <reaction evidence="5">
        <text>arsenic triglutathione + 2 [thioredoxin]-dithiol + 2 S-adenosyl-L-methionine + H2O = dimethylarsinous acid + 2 [thioredoxin]-disulfide + 3 glutathione + 2 S-adenosyl-L-homocysteine + 2 H(+)</text>
        <dbReference type="Rhea" id="RHEA:69464"/>
        <dbReference type="Rhea" id="RHEA-COMP:10698"/>
        <dbReference type="Rhea" id="RHEA-COMP:10700"/>
        <dbReference type="ChEBI" id="CHEBI:15377"/>
        <dbReference type="ChEBI" id="CHEBI:15378"/>
        <dbReference type="ChEBI" id="CHEBI:23808"/>
        <dbReference type="ChEBI" id="CHEBI:29950"/>
        <dbReference type="ChEBI" id="CHEBI:50058"/>
        <dbReference type="ChEBI" id="CHEBI:57856"/>
        <dbReference type="ChEBI" id="CHEBI:57925"/>
        <dbReference type="ChEBI" id="CHEBI:59789"/>
        <dbReference type="ChEBI" id="CHEBI:183640"/>
        <dbReference type="EC" id="2.1.1.137"/>
    </reaction>
</comment>
<name>A0AAE0VY15_9BIVA</name>
<reference evidence="8" key="2">
    <citation type="journal article" date="2021" name="Genome Biol. Evol.">
        <title>Developing a high-quality reference genome for a parasitic bivalve with doubly uniparental inheritance (Bivalvia: Unionida).</title>
        <authorList>
            <person name="Smith C.H."/>
        </authorList>
    </citation>
    <scope>NUCLEOTIDE SEQUENCE</scope>
    <source>
        <strain evidence="8">CHS0354</strain>
        <tissue evidence="8">Mantle</tissue>
    </source>
</reference>
<evidence type="ECO:0000256" key="2">
    <source>
        <dbReference type="ARBA" id="ARBA00034521"/>
    </source>
</evidence>
<dbReference type="CDD" id="cd02440">
    <property type="entry name" value="AdoMet_MTases"/>
    <property type="match status" value="1"/>
</dbReference>
<dbReference type="EC" id="2.1.1.137" evidence="2"/>
<evidence type="ECO:0000256" key="6">
    <source>
        <dbReference type="ARBA" id="ARBA00048428"/>
    </source>
</evidence>
<gene>
    <name evidence="8" type="ORF">CHS0354_039644</name>
</gene>
<evidence type="ECO:0000313" key="9">
    <source>
        <dbReference type="Proteomes" id="UP001195483"/>
    </source>
</evidence>
<dbReference type="GO" id="GO:0030791">
    <property type="term" value="F:arsenite methyltransferase activity"/>
    <property type="evidence" value="ECO:0007669"/>
    <property type="project" value="UniProtKB-EC"/>
</dbReference>
<sequence length="315" mass="35984">MDFEQSVVSFKTFLEQIKQEHVLPFLHWVRDKADDYLQNTAETYKDNADTILNSIQEDLRNSLPMNAISSTETIYIPTSGPNADCDPQKAVHVDAFLYDDEIIDELCEKGQMSRNYCKECGSHKTKPLTFLSHSASANQIKYIFTYLLPDLTGKTVLDVGSRTGAVLYGAYVYSQASSIVGVEMDSSFCQLQNIIVQKYKMEDRVKVIQSDIQQQAELLQSCDVMVLNNVFEFFMPVEEQFKIWKFLRQTLCKKDTLIVTVPSLEKSLSSIQSDIDVHHWVREVDIPDKLSMGNIALYKTSEESDLEAIHLYQVL</sequence>
<feature type="domain" description="Methyltransferase" evidence="7">
    <location>
        <begin position="153"/>
        <end position="268"/>
    </location>
</feature>
<dbReference type="PANTHER" id="PTHR43675">
    <property type="entry name" value="ARSENITE METHYLTRANSFERASE"/>
    <property type="match status" value="1"/>
</dbReference>
<dbReference type="Gene3D" id="3.40.50.150">
    <property type="entry name" value="Vaccinia Virus protein VP39"/>
    <property type="match status" value="1"/>
</dbReference>
<dbReference type="Pfam" id="PF13847">
    <property type="entry name" value="Methyltransf_31"/>
    <property type="match status" value="1"/>
</dbReference>
<dbReference type="PANTHER" id="PTHR43675:SF1">
    <property type="entry name" value="RIKEN CDNA 2700097O09 GENE"/>
    <property type="match status" value="1"/>
</dbReference>
<proteinExistence type="inferred from homology"/>
<keyword evidence="9" id="KW-1185">Reference proteome</keyword>
<evidence type="ECO:0000313" key="8">
    <source>
        <dbReference type="EMBL" id="KAK3593160.1"/>
    </source>
</evidence>
<comment type="similarity">
    <text evidence="1">Belongs to the methyltransferase superfamily. Arsenite methyltransferase family.</text>
</comment>
<dbReference type="Proteomes" id="UP001195483">
    <property type="component" value="Unassembled WGS sequence"/>
</dbReference>
<evidence type="ECO:0000256" key="4">
    <source>
        <dbReference type="ARBA" id="ARBA00047941"/>
    </source>
</evidence>
<dbReference type="InterPro" id="IPR026669">
    <property type="entry name" value="Arsenite_MeTrfase-like"/>
</dbReference>
<dbReference type="InterPro" id="IPR025714">
    <property type="entry name" value="Methyltranfer_dom"/>
</dbReference>
<evidence type="ECO:0000256" key="3">
    <source>
        <dbReference type="ARBA" id="ARBA00034545"/>
    </source>
</evidence>
<comment type="catalytic activity">
    <reaction evidence="6">
        <text>arsenic triglutathione + 3 [thioredoxin]-dithiol + 3 S-adenosyl-L-methionine = trimethylarsine + 3 [thioredoxin]-disulfide + 3 glutathione + 3 S-adenosyl-L-homocysteine + 3 H(+)</text>
        <dbReference type="Rhea" id="RHEA:69432"/>
        <dbReference type="Rhea" id="RHEA-COMP:10698"/>
        <dbReference type="Rhea" id="RHEA-COMP:10700"/>
        <dbReference type="ChEBI" id="CHEBI:15378"/>
        <dbReference type="ChEBI" id="CHEBI:27130"/>
        <dbReference type="ChEBI" id="CHEBI:29950"/>
        <dbReference type="ChEBI" id="CHEBI:50058"/>
        <dbReference type="ChEBI" id="CHEBI:57856"/>
        <dbReference type="ChEBI" id="CHEBI:57925"/>
        <dbReference type="ChEBI" id="CHEBI:59789"/>
        <dbReference type="ChEBI" id="CHEBI:183640"/>
        <dbReference type="EC" id="2.1.1.137"/>
    </reaction>
</comment>
<evidence type="ECO:0000256" key="1">
    <source>
        <dbReference type="ARBA" id="ARBA00034487"/>
    </source>
</evidence>
<accession>A0AAE0VY15</accession>
<dbReference type="SUPFAM" id="SSF53335">
    <property type="entry name" value="S-adenosyl-L-methionine-dependent methyltransferases"/>
    <property type="match status" value="1"/>
</dbReference>
<comment type="caution">
    <text evidence="8">The sequence shown here is derived from an EMBL/GenBank/DDBJ whole genome shotgun (WGS) entry which is preliminary data.</text>
</comment>
<comment type="catalytic activity">
    <reaction evidence="4">
        <text>arsenic triglutathione + [thioredoxin]-dithiol + S-adenosyl-L-methionine + 2 H2O = methylarsonous acid + [thioredoxin]-disulfide + 3 glutathione + S-adenosyl-L-homocysteine + H(+)</text>
        <dbReference type="Rhea" id="RHEA:69460"/>
        <dbReference type="Rhea" id="RHEA-COMP:10698"/>
        <dbReference type="Rhea" id="RHEA-COMP:10700"/>
        <dbReference type="ChEBI" id="CHEBI:15377"/>
        <dbReference type="ChEBI" id="CHEBI:15378"/>
        <dbReference type="ChEBI" id="CHEBI:17826"/>
        <dbReference type="ChEBI" id="CHEBI:29950"/>
        <dbReference type="ChEBI" id="CHEBI:50058"/>
        <dbReference type="ChEBI" id="CHEBI:57856"/>
        <dbReference type="ChEBI" id="CHEBI:57925"/>
        <dbReference type="ChEBI" id="CHEBI:59789"/>
        <dbReference type="ChEBI" id="CHEBI:183640"/>
        <dbReference type="EC" id="2.1.1.137"/>
    </reaction>
</comment>
<evidence type="ECO:0000259" key="7">
    <source>
        <dbReference type="Pfam" id="PF13847"/>
    </source>
</evidence>